<dbReference type="RefSeq" id="WP_124077473.1">
    <property type="nucleotide sequence ID" value="NZ_UWPJ01000005.1"/>
</dbReference>
<accession>A0A3P4AZJ0</accession>
<sequence>MSFLPPELFFPDLAERAVQYNARASVPDFDACVREYADLARAARERCAAVCDIQYGMGAAERLDLFLPAAAARPAPVFVFIHGGYWRSQTKEDAPVMAPVFNAAGVAVAPVEYTLLPEATLAEAVREVRSAVAWIYHHAAQYGLDRERIYVGGSSAGGHLAGMLAAQDWQDKYRLPADAIKGVLAMSGLFDLRPLCGINVNEWLRLHEEQAQRLSPLFLAPRPSLGMIVSVGGLETEGFKRQTAAYEAMCRAAGLAVRRVEAGHCNHFDLLCELAKADSALARATLEMIGGCGGPTRMSGRHCRLCPPNEG</sequence>
<keyword evidence="4" id="KW-1185">Reference proteome</keyword>
<gene>
    <name evidence="3" type="primary">aes_2</name>
    <name evidence="3" type="ORF">PIGHUM_00295</name>
</gene>
<dbReference type="InterPro" id="IPR049492">
    <property type="entry name" value="BD-FAE-like_dom"/>
</dbReference>
<dbReference type="OrthoDB" id="9771666at2"/>
<dbReference type="SUPFAM" id="SSF53474">
    <property type="entry name" value="alpha/beta-Hydrolases"/>
    <property type="match status" value="1"/>
</dbReference>
<name>A0A3P4AZJ0_9BURK</name>
<organism evidence="3 4">
    <name type="scientific">Pigmentiphaga humi</name>
    <dbReference type="NCBI Taxonomy" id="2478468"/>
    <lineage>
        <taxon>Bacteria</taxon>
        <taxon>Pseudomonadati</taxon>
        <taxon>Pseudomonadota</taxon>
        <taxon>Betaproteobacteria</taxon>
        <taxon>Burkholderiales</taxon>
        <taxon>Alcaligenaceae</taxon>
        <taxon>Pigmentiphaga</taxon>
    </lineage>
</organism>
<reference evidence="3 4" key="1">
    <citation type="submission" date="2018-10" db="EMBL/GenBank/DDBJ databases">
        <authorList>
            <person name="Criscuolo A."/>
        </authorList>
    </citation>
    <scope>NUCLEOTIDE SEQUENCE [LARGE SCALE GENOMIC DNA]</scope>
    <source>
        <strain evidence="3">DnA1</strain>
    </source>
</reference>
<dbReference type="GO" id="GO:0016787">
    <property type="term" value="F:hydrolase activity"/>
    <property type="evidence" value="ECO:0007669"/>
    <property type="project" value="UniProtKB-KW"/>
</dbReference>
<dbReference type="AlphaFoldDB" id="A0A3P4AZJ0"/>
<keyword evidence="1 3" id="KW-0378">Hydrolase</keyword>
<dbReference type="EMBL" id="UWPJ01000005">
    <property type="protein sequence ID" value="VCU68245.1"/>
    <property type="molecule type" value="Genomic_DNA"/>
</dbReference>
<dbReference type="PANTHER" id="PTHR48081">
    <property type="entry name" value="AB HYDROLASE SUPERFAMILY PROTEIN C4A8.06C"/>
    <property type="match status" value="1"/>
</dbReference>
<proteinExistence type="predicted"/>
<evidence type="ECO:0000256" key="1">
    <source>
        <dbReference type="ARBA" id="ARBA00022801"/>
    </source>
</evidence>
<dbReference type="EC" id="3.1.1.-" evidence="3"/>
<protein>
    <submittedName>
        <fullName evidence="3">Acetyl esterase</fullName>
        <ecNumber evidence="3">3.1.1.-</ecNumber>
    </submittedName>
</protein>
<evidence type="ECO:0000313" key="3">
    <source>
        <dbReference type="EMBL" id="VCU68245.1"/>
    </source>
</evidence>
<dbReference type="InterPro" id="IPR029058">
    <property type="entry name" value="AB_hydrolase_fold"/>
</dbReference>
<dbReference type="InterPro" id="IPR050300">
    <property type="entry name" value="GDXG_lipolytic_enzyme"/>
</dbReference>
<dbReference type="Gene3D" id="3.40.50.1820">
    <property type="entry name" value="alpha/beta hydrolase"/>
    <property type="match status" value="1"/>
</dbReference>
<dbReference type="Proteomes" id="UP000277294">
    <property type="component" value="Unassembled WGS sequence"/>
</dbReference>
<dbReference type="PANTHER" id="PTHR48081:SF33">
    <property type="entry name" value="KYNURENINE FORMAMIDASE"/>
    <property type="match status" value="1"/>
</dbReference>
<evidence type="ECO:0000313" key="4">
    <source>
        <dbReference type="Proteomes" id="UP000277294"/>
    </source>
</evidence>
<feature type="domain" description="BD-FAE-like" evidence="2">
    <location>
        <begin position="63"/>
        <end position="169"/>
    </location>
</feature>
<dbReference type="Pfam" id="PF20434">
    <property type="entry name" value="BD-FAE"/>
    <property type="match status" value="1"/>
</dbReference>
<evidence type="ECO:0000259" key="2">
    <source>
        <dbReference type="Pfam" id="PF20434"/>
    </source>
</evidence>